<proteinExistence type="predicted"/>
<dbReference type="Pfam" id="PF00067">
    <property type="entry name" value="p450"/>
    <property type="match status" value="1"/>
</dbReference>
<keyword evidence="4" id="KW-0408">Iron</keyword>
<dbReference type="AlphaFoldDB" id="A0A2T9ZB54"/>
<keyword evidence="7" id="KW-1185">Reference proteome</keyword>
<keyword evidence="5" id="KW-0503">Monooxygenase</keyword>
<comment type="cofactor">
    <cofactor evidence="1">
        <name>heme</name>
        <dbReference type="ChEBI" id="CHEBI:30413"/>
    </cofactor>
</comment>
<feature type="non-terminal residue" evidence="6">
    <location>
        <position position="1"/>
    </location>
</feature>
<organism evidence="6 7">
    <name type="scientific">Smittium megazygosporum</name>
    <dbReference type="NCBI Taxonomy" id="133381"/>
    <lineage>
        <taxon>Eukaryota</taxon>
        <taxon>Fungi</taxon>
        <taxon>Fungi incertae sedis</taxon>
        <taxon>Zoopagomycota</taxon>
        <taxon>Kickxellomycotina</taxon>
        <taxon>Harpellomycetes</taxon>
        <taxon>Harpellales</taxon>
        <taxon>Legeriomycetaceae</taxon>
        <taxon>Smittium</taxon>
    </lineage>
</organism>
<dbReference type="InterPro" id="IPR036396">
    <property type="entry name" value="Cyt_P450_sf"/>
</dbReference>
<evidence type="ECO:0000256" key="4">
    <source>
        <dbReference type="ARBA" id="ARBA00023004"/>
    </source>
</evidence>
<dbReference type="InterPro" id="IPR001128">
    <property type="entry name" value="Cyt_P450"/>
</dbReference>
<evidence type="ECO:0000256" key="3">
    <source>
        <dbReference type="ARBA" id="ARBA00023002"/>
    </source>
</evidence>
<evidence type="ECO:0008006" key="8">
    <source>
        <dbReference type="Google" id="ProtNLM"/>
    </source>
</evidence>
<reference evidence="6 7" key="1">
    <citation type="journal article" date="2018" name="MBio">
        <title>Comparative Genomics Reveals the Core Gene Toolbox for the Fungus-Insect Symbiosis.</title>
        <authorList>
            <person name="Wang Y."/>
            <person name="Stata M."/>
            <person name="Wang W."/>
            <person name="Stajich J.E."/>
            <person name="White M.M."/>
            <person name="Moncalvo J.M."/>
        </authorList>
    </citation>
    <scope>NUCLEOTIDE SEQUENCE [LARGE SCALE GENOMIC DNA]</scope>
    <source>
        <strain evidence="6 7">SC-DP-2</strain>
    </source>
</reference>
<gene>
    <name evidence="6" type="ORF">BB560_003744</name>
</gene>
<dbReference type="EMBL" id="MBFS01000774">
    <property type="protein sequence ID" value="PVV01823.1"/>
    <property type="molecule type" value="Genomic_DNA"/>
</dbReference>
<evidence type="ECO:0000313" key="6">
    <source>
        <dbReference type="EMBL" id="PVV01823.1"/>
    </source>
</evidence>
<name>A0A2T9ZB54_9FUNG</name>
<dbReference type="Gene3D" id="1.10.630.10">
    <property type="entry name" value="Cytochrome P450"/>
    <property type="match status" value="1"/>
</dbReference>
<dbReference type="PANTHER" id="PTHR24303:SF31">
    <property type="entry name" value="CYTOCHROME P450 307A1-RELATED"/>
    <property type="match status" value="1"/>
</dbReference>
<keyword evidence="2" id="KW-0479">Metal-binding</keyword>
<accession>A0A2T9ZB54</accession>
<dbReference type="GO" id="GO:0020037">
    <property type="term" value="F:heme binding"/>
    <property type="evidence" value="ECO:0007669"/>
    <property type="project" value="InterPro"/>
</dbReference>
<dbReference type="GO" id="GO:0016705">
    <property type="term" value="F:oxidoreductase activity, acting on paired donors, with incorporation or reduction of molecular oxygen"/>
    <property type="evidence" value="ECO:0007669"/>
    <property type="project" value="InterPro"/>
</dbReference>
<keyword evidence="3" id="KW-0560">Oxidoreductase</keyword>
<comment type="caution">
    <text evidence="6">The sequence shown here is derived from an EMBL/GenBank/DDBJ whole genome shotgun (WGS) entry which is preliminary data.</text>
</comment>
<evidence type="ECO:0000256" key="1">
    <source>
        <dbReference type="ARBA" id="ARBA00001971"/>
    </source>
</evidence>
<dbReference type="GO" id="GO:0005506">
    <property type="term" value="F:iron ion binding"/>
    <property type="evidence" value="ECO:0007669"/>
    <property type="project" value="InterPro"/>
</dbReference>
<dbReference type="GO" id="GO:0004497">
    <property type="term" value="F:monooxygenase activity"/>
    <property type="evidence" value="ECO:0007669"/>
    <property type="project" value="UniProtKB-KW"/>
</dbReference>
<dbReference type="PANTHER" id="PTHR24303">
    <property type="entry name" value="HEME-BINDING MONOOXYGENASE FAMILY"/>
    <property type="match status" value="1"/>
</dbReference>
<sequence>RPSPVFMKNYEHSTNSNLLEYIEEFEKAEYVSKHIGSKCDFNIGKAYLSLFCALPDHVLSETKLSKRVFHKQWSSKEHYEYRRFDPILNSILSRNMKIYLQKFEYNIHENINKDFDLFIQNVLKQCYGEGSVKDPKLFDSVIYLLEKKIGFGEKYLGDLIGSRIINSKMDSDRAREYLRDFVLKGKFKQMNLDIIDRDHSIVDLILKMQQKDNIPDSVFYTTLPSYLLLFIKLIGDRLSNFLIDISLDPSVFKKLENEQRAIIVRYGHEISVRCLDKMVYLDAAINETLRLSSNALTMKEAQYDIFLPNRVFIPKGSLVKLNNINYFRSIEVFDLFPHDFIPERHFKLGTKLEVISKTNLSWGLGRVCPYKDYCAKFMKMFAATLIRSYKVSQGEQPQEYMHGGYFFDDVIRHAKTSLYLSRRYLNE</sequence>
<protein>
    <recommendedName>
        <fullName evidence="8">Cytochrome P450</fullName>
    </recommendedName>
</protein>
<evidence type="ECO:0000256" key="2">
    <source>
        <dbReference type="ARBA" id="ARBA00022723"/>
    </source>
</evidence>
<evidence type="ECO:0000313" key="7">
    <source>
        <dbReference type="Proteomes" id="UP000245609"/>
    </source>
</evidence>
<dbReference type="STRING" id="133381.A0A2T9ZB54"/>
<dbReference type="SUPFAM" id="SSF48264">
    <property type="entry name" value="Cytochrome P450"/>
    <property type="match status" value="1"/>
</dbReference>
<dbReference type="Proteomes" id="UP000245609">
    <property type="component" value="Unassembled WGS sequence"/>
</dbReference>
<evidence type="ECO:0000256" key="5">
    <source>
        <dbReference type="ARBA" id="ARBA00023033"/>
    </source>
</evidence>
<dbReference type="OrthoDB" id="1470350at2759"/>